<dbReference type="AlphaFoldDB" id="A0A166DQR5"/>
<keyword evidence="2" id="KW-1185">Reference proteome</keyword>
<gene>
    <name evidence="1" type="ORF">FIBSPDRAFT_959263</name>
</gene>
<evidence type="ECO:0000313" key="2">
    <source>
        <dbReference type="Proteomes" id="UP000076532"/>
    </source>
</evidence>
<dbReference type="OrthoDB" id="7464126at2759"/>
<dbReference type="Gene3D" id="1.25.40.20">
    <property type="entry name" value="Ankyrin repeat-containing domain"/>
    <property type="match status" value="1"/>
</dbReference>
<proteinExistence type="predicted"/>
<dbReference type="Proteomes" id="UP000076532">
    <property type="component" value="Unassembled WGS sequence"/>
</dbReference>
<sequence>MSVKDYLLSDQISSGAAAYYSINANQSHCLIVQTCLAYLVHLGILDSLDDASVATLPLAHYAAEHWTSHFQGCNGVPSPPSLQALLSHFFVSAPNVEGNDLISAGTYPPLSVAALLGLHETVQQLLLHSTSMGTGGFWYYKAIYGAACEGHHVIVELLVEHIPQINLSTVEESCGTAYVVASLRGRSVIASSHAPGHCYALWNVQPGIL</sequence>
<evidence type="ECO:0000313" key="1">
    <source>
        <dbReference type="EMBL" id="KZP14974.1"/>
    </source>
</evidence>
<dbReference type="InterPro" id="IPR036770">
    <property type="entry name" value="Ankyrin_rpt-contain_sf"/>
</dbReference>
<dbReference type="EMBL" id="KV417610">
    <property type="protein sequence ID" value="KZP14974.1"/>
    <property type="molecule type" value="Genomic_DNA"/>
</dbReference>
<organism evidence="1 2">
    <name type="scientific">Athelia psychrophila</name>
    <dbReference type="NCBI Taxonomy" id="1759441"/>
    <lineage>
        <taxon>Eukaryota</taxon>
        <taxon>Fungi</taxon>
        <taxon>Dikarya</taxon>
        <taxon>Basidiomycota</taxon>
        <taxon>Agaricomycotina</taxon>
        <taxon>Agaricomycetes</taxon>
        <taxon>Agaricomycetidae</taxon>
        <taxon>Atheliales</taxon>
        <taxon>Atheliaceae</taxon>
        <taxon>Athelia</taxon>
    </lineage>
</organism>
<name>A0A166DQR5_9AGAM</name>
<reference evidence="1 2" key="1">
    <citation type="journal article" date="2016" name="Mol. Biol. Evol.">
        <title>Comparative Genomics of Early-Diverging Mushroom-Forming Fungi Provides Insights into the Origins of Lignocellulose Decay Capabilities.</title>
        <authorList>
            <person name="Nagy L.G."/>
            <person name="Riley R."/>
            <person name="Tritt A."/>
            <person name="Adam C."/>
            <person name="Daum C."/>
            <person name="Floudas D."/>
            <person name="Sun H."/>
            <person name="Yadav J.S."/>
            <person name="Pangilinan J."/>
            <person name="Larsson K.H."/>
            <person name="Matsuura K."/>
            <person name="Barry K."/>
            <person name="Labutti K."/>
            <person name="Kuo R."/>
            <person name="Ohm R.A."/>
            <person name="Bhattacharya S.S."/>
            <person name="Shirouzu T."/>
            <person name="Yoshinaga Y."/>
            <person name="Martin F.M."/>
            <person name="Grigoriev I.V."/>
            <person name="Hibbett D.S."/>
        </authorList>
    </citation>
    <scope>NUCLEOTIDE SEQUENCE [LARGE SCALE GENOMIC DNA]</scope>
    <source>
        <strain evidence="1 2">CBS 109695</strain>
    </source>
</reference>
<accession>A0A166DQR5</accession>
<protein>
    <recommendedName>
        <fullName evidence="3">Ankyrin</fullName>
    </recommendedName>
</protein>
<dbReference type="SUPFAM" id="SSF48403">
    <property type="entry name" value="Ankyrin repeat"/>
    <property type="match status" value="1"/>
</dbReference>
<evidence type="ECO:0008006" key="3">
    <source>
        <dbReference type="Google" id="ProtNLM"/>
    </source>
</evidence>